<evidence type="ECO:0000256" key="1">
    <source>
        <dbReference type="SAM" id="MobiDB-lite"/>
    </source>
</evidence>
<dbReference type="Proteomes" id="UP000001693">
    <property type="component" value="Chromosome"/>
</dbReference>
<reference evidence="2 3" key="1">
    <citation type="submission" date="2008-03" db="EMBL/GenBank/DDBJ databases">
        <title>Complete sequence of Leptothrix cholodnii SP-6.</title>
        <authorList>
            <consortium name="US DOE Joint Genome Institute"/>
            <person name="Copeland A."/>
            <person name="Lucas S."/>
            <person name="Lapidus A."/>
            <person name="Glavina del Rio T."/>
            <person name="Dalin E."/>
            <person name="Tice H."/>
            <person name="Bruce D."/>
            <person name="Goodwin L."/>
            <person name="Pitluck S."/>
            <person name="Chertkov O."/>
            <person name="Brettin T."/>
            <person name="Detter J.C."/>
            <person name="Han C."/>
            <person name="Kuske C.R."/>
            <person name="Schmutz J."/>
            <person name="Larimer F."/>
            <person name="Land M."/>
            <person name="Hauser L."/>
            <person name="Kyrpides N."/>
            <person name="Lykidis A."/>
            <person name="Emerson D."/>
            <person name="Richardson P."/>
        </authorList>
    </citation>
    <scope>NUCLEOTIDE SEQUENCE [LARGE SCALE GENOMIC DNA]</scope>
    <source>
        <strain evidence="3">ATCC 51168 / LMG 8142 / SP-6</strain>
    </source>
</reference>
<dbReference type="AlphaFoldDB" id="B1Y683"/>
<dbReference type="EMBL" id="CP001013">
    <property type="protein sequence ID" value="ACB33588.1"/>
    <property type="molecule type" value="Genomic_DNA"/>
</dbReference>
<name>B1Y683_LEPCP</name>
<evidence type="ECO:0000313" key="3">
    <source>
        <dbReference type="Proteomes" id="UP000001693"/>
    </source>
</evidence>
<feature type="region of interest" description="Disordered" evidence="1">
    <location>
        <begin position="117"/>
        <end position="146"/>
    </location>
</feature>
<protein>
    <submittedName>
        <fullName evidence="2">Uncharacterized protein</fullName>
    </submittedName>
</protein>
<dbReference type="KEGG" id="lch:Lcho_1320"/>
<keyword evidence="3" id="KW-1185">Reference proteome</keyword>
<gene>
    <name evidence="2" type="ordered locus">Lcho_1320</name>
</gene>
<proteinExistence type="predicted"/>
<organism evidence="2 3">
    <name type="scientific">Leptothrix cholodnii (strain ATCC 51168 / LMG 8142 / SP-6)</name>
    <name type="common">Leptothrix discophora (strain SP-6)</name>
    <dbReference type="NCBI Taxonomy" id="395495"/>
    <lineage>
        <taxon>Bacteria</taxon>
        <taxon>Pseudomonadati</taxon>
        <taxon>Pseudomonadota</taxon>
        <taxon>Betaproteobacteria</taxon>
        <taxon>Burkholderiales</taxon>
        <taxon>Sphaerotilaceae</taxon>
        <taxon>Leptothrix</taxon>
    </lineage>
</organism>
<dbReference type="HOGENOM" id="CLU_1260134_0_0_4"/>
<evidence type="ECO:0000313" key="2">
    <source>
        <dbReference type="EMBL" id="ACB33588.1"/>
    </source>
</evidence>
<sequence precursor="true">MSIGAAGAGPGGSGAASGARLWRRDGQAVQPGGVGVGAGLAQRQPDGHVAVAGQRGLCGGHAVPDAVAVDRCVALVGHSRWPVGCVMRCCGVMRARLAMPVPLLFVVRHLAQQMQGHGRTLQGQQGTQQQAQQSGPDQGHGFQCEARGGSRGGATLNVNGARPGSCLFSARSRLTAPDTYRWRSTSSSVTASAACPHDRRMKVSTAATSASDSACGGIP</sequence>
<accession>B1Y683</accession>
<feature type="compositionally biased region" description="Low complexity" evidence="1">
    <location>
        <begin position="117"/>
        <end position="139"/>
    </location>
</feature>